<keyword evidence="3 5" id="KW-0067">ATP-binding</keyword>
<evidence type="ECO:0000313" key="6">
    <source>
        <dbReference type="Proteomes" id="UP001519887"/>
    </source>
</evidence>
<evidence type="ECO:0000313" key="5">
    <source>
        <dbReference type="EMBL" id="MBW7452944.1"/>
    </source>
</evidence>
<dbReference type="InterPro" id="IPR003593">
    <property type="entry name" value="AAA+_ATPase"/>
</dbReference>
<dbReference type="InterPro" id="IPR003439">
    <property type="entry name" value="ABC_transporter-like_ATP-bd"/>
</dbReference>
<dbReference type="Proteomes" id="UP001519887">
    <property type="component" value="Unassembled WGS sequence"/>
</dbReference>
<reference evidence="5 6" key="1">
    <citation type="submission" date="2021-07" db="EMBL/GenBank/DDBJ databases">
        <title>Paenibacillus radiodurans sp. nov., isolated from the southeastern edge of Tengger Desert.</title>
        <authorList>
            <person name="Zhang G."/>
        </authorList>
    </citation>
    <scope>NUCLEOTIDE SEQUENCE [LARGE SCALE GENOMIC DNA]</scope>
    <source>
        <strain evidence="5 6">CCM 7311</strain>
    </source>
</reference>
<dbReference type="SUPFAM" id="SSF52540">
    <property type="entry name" value="P-loop containing nucleoside triphosphate hydrolases"/>
    <property type="match status" value="1"/>
</dbReference>
<sequence>MEQSVIRFKKLVQKRKHFELGPVNLDIPRGYVTAIVGPNGSGKSSLLRLLLDISKPDSGQIEVLGERVGSGNDQLLKERIGYVPEQSNEIDDHMTADRKAEFIRKWYPQWDITLYRELLRRFDVETDLKLGKMSKGMRRKFDLAIAMAHQPQLLLLDEPSSGLDPIAWKTMIDVLHRYMERGERTILMASHIVDEVRRLADYIVFMVHGRMLGLYEKDTLLESWYVLYLDGGSQERHGVNWKSVPGFCSMEHTGGTTVKITTSEAREAEEWCAAQQVHIVGRQKLELDDILVLLTERERLRMQT</sequence>
<keyword evidence="6" id="KW-1185">Reference proteome</keyword>
<organism evidence="5 6">
    <name type="scientific">Paenibacillus sepulcri</name>
    <dbReference type="NCBI Taxonomy" id="359917"/>
    <lineage>
        <taxon>Bacteria</taxon>
        <taxon>Bacillati</taxon>
        <taxon>Bacillota</taxon>
        <taxon>Bacilli</taxon>
        <taxon>Bacillales</taxon>
        <taxon>Paenibacillaceae</taxon>
        <taxon>Paenibacillus</taxon>
    </lineage>
</organism>
<dbReference type="CDD" id="cd03230">
    <property type="entry name" value="ABC_DR_subfamily_A"/>
    <property type="match status" value="1"/>
</dbReference>
<dbReference type="SMART" id="SM00382">
    <property type="entry name" value="AAA"/>
    <property type="match status" value="1"/>
</dbReference>
<proteinExistence type="predicted"/>
<dbReference type="PANTHER" id="PTHR42939:SF3">
    <property type="entry name" value="ABC TRANSPORTER ATP-BINDING COMPONENT"/>
    <property type="match status" value="1"/>
</dbReference>
<dbReference type="PROSITE" id="PS50893">
    <property type="entry name" value="ABC_TRANSPORTER_2"/>
    <property type="match status" value="1"/>
</dbReference>
<gene>
    <name evidence="5" type="ORF">K0U00_02660</name>
</gene>
<dbReference type="GO" id="GO:0005524">
    <property type="term" value="F:ATP binding"/>
    <property type="evidence" value="ECO:0007669"/>
    <property type="project" value="UniProtKB-KW"/>
</dbReference>
<protein>
    <submittedName>
        <fullName evidence="5">ABC transporter ATP-binding protein</fullName>
    </submittedName>
</protein>
<evidence type="ECO:0000256" key="3">
    <source>
        <dbReference type="ARBA" id="ARBA00022840"/>
    </source>
</evidence>
<evidence type="ECO:0000259" key="4">
    <source>
        <dbReference type="PROSITE" id="PS50893"/>
    </source>
</evidence>
<accession>A0ABS7BWC8</accession>
<dbReference type="Gene3D" id="3.40.50.300">
    <property type="entry name" value="P-loop containing nucleotide triphosphate hydrolases"/>
    <property type="match status" value="1"/>
</dbReference>
<name>A0ABS7BWC8_9BACL</name>
<dbReference type="InterPro" id="IPR017871">
    <property type="entry name" value="ABC_transporter-like_CS"/>
</dbReference>
<keyword evidence="2" id="KW-0547">Nucleotide-binding</keyword>
<dbReference type="PANTHER" id="PTHR42939">
    <property type="entry name" value="ABC TRANSPORTER ATP-BINDING PROTEIN ALBC-RELATED"/>
    <property type="match status" value="1"/>
</dbReference>
<comment type="caution">
    <text evidence="5">The sequence shown here is derived from an EMBL/GenBank/DDBJ whole genome shotgun (WGS) entry which is preliminary data.</text>
</comment>
<feature type="domain" description="ABC transporter" evidence="4">
    <location>
        <begin position="1"/>
        <end position="233"/>
    </location>
</feature>
<keyword evidence="1" id="KW-0813">Transport</keyword>
<evidence type="ECO:0000256" key="1">
    <source>
        <dbReference type="ARBA" id="ARBA00022448"/>
    </source>
</evidence>
<dbReference type="Pfam" id="PF00005">
    <property type="entry name" value="ABC_tran"/>
    <property type="match status" value="1"/>
</dbReference>
<dbReference type="InterPro" id="IPR027417">
    <property type="entry name" value="P-loop_NTPase"/>
</dbReference>
<dbReference type="InterPro" id="IPR051782">
    <property type="entry name" value="ABC_Transporter_VariousFunc"/>
</dbReference>
<dbReference type="PROSITE" id="PS00211">
    <property type="entry name" value="ABC_TRANSPORTER_1"/>
    <property type="match status" value="1"/>
</dbReference>
<evidence type="ECO:0000256" key="2">
    <source>
        <dbReference type="ARBA" id="ARBA00022741"/>
    </source>
</evidence>
<dbReference type="EMBL" id="JAHZIK010000027">
    <property type="protein sequence ID" value="MBW7452944.1"/>
    <property type="molecule type" value="Genomic_DNA"/>
</dbReference>